<dbReference type="PANTHER" id="PTHR43404">
    <property type="entry name" value="LIPOPOLYSACCHARIDE CHOLINEPHOSPHOTRANSFERASE LICD"/>
    <property type="match status" value="1"/>
</dbReference>
<dbReference type="Proteomes" id="UP000433575">
    <property type="component" value="Unassembled WGS sequence"/>
</dbReference>
<dbReference type="InterPro" id="IPR007074">
    <property type="entry name" value="LicD/FKTN/FKRP_NTP_transf"/>
</dbReference>
<accession>A0A6N7S819</accession>
<evidence type="ECO:0000313" key="3">
    <source>
        <dbReference type="EMBL" id="MSC33134.1"/>
    </source>
</evidence>
<dbReference type="PANTHER" id="PTHR43404:SF2">
    <property type="entry name" value="LIPOPOLYSACCHARIDE CHOLINEPHOSPHOTRANSFERASE LICD"/>
    <property type="match status" value="1"/>
</dbReference>
<protein>
    <recommendedName>
        <fullName evidence="1">LicD/FKTN/FKRP nucleotidyltransferase domain-containing protein</fullName>
    </recommendedName>
</protein>
<evidence type="ECO:0000313" key="5">
    <source>
        <dbReference type="Proteomes" id="UP000480929"/>
    </source>
</evidence>
<proteinExistence type="predicted"/>
<comment type="caution">
    <text evidence="2">The sequence shown here is derived from an EMBL/GenBank/DDBJ whole genome shotgun (WGS) entry which is preliminary data.</text>
</comment>
<dbReference type="Pfam" id="PF04991">
    <property type="entry name" value="LicD"/>
    <property type="match status" value="1"/>
</dbReference>
<dbReference type="GO" id="GO:0009100">
    <property type="term" value="P:glycoprotein metabolic process"/>
    <property type="evidence" value="ECO:0007669"/>
    <property type="project" value="UniProtKB-ARBA"/>
</dbReference>
<keyword evidence="5" id="KW-1185">Reference proteome</keyword>
<dbReference type="EMBL" id="WKPJ01000011">
    <property type="protein sequence ID" value="MSA89456.1"/>
    <property type="molecule type" value="Genomic_DNA"/>
</dbReference>
<dbReference type="EMBL" id="WKPI01000012">
    <property type="protein sequence ID" value="MSC33134.1"/>
    <property type="molecule type" value="Genomic_DNA"/>
</dbReference>
<dbReference type="InterPro" id="IPR052942">
    <property type="entry name" value="LPS_cholinephosphotransferase"/>
</dbReference>
<gene>
    <name evidence="3" type="ORF">GKD88_08360</name>
    <name evidence="2" type="ORF">GKE08_08955</name>
</gene>
<organism evidence="2 4">
    <name type="scientific">Holdemania massiliensis</name>
    <dbReference type="NCBI Taxonomy" id="1468449"/>
    <lineage>
        <taxon>Bacteria</taxon>
        <taxon>Bacillati</taxon>
        <taxon>Bacillota</taxon>
        <taxon>Erysipelotrichia</taxon>
        <taxon>Erysipelotrichales</taxon>
        <taxon>Erysipelotrichaceae</taxon>
        <taxon>Holdemania</taxon>
    </lineage>
</organism>
<evidence type="ECO:0000259" key="1">
    <source>
        <dbReference type="Pfam" id="PF04991"/>
    </source>
</evidence>
<dbReference type="OrthoDB" id="9786100at2"/>
<evidence type="ECO:0000313" key="4">
    <source>
        <dbReference type="Proteomes" id="UP000433575"/>
    </source>
</evidence>
<evidence type="ECO:0000313" key="2">
    <source>
        <dbReference type="EMBL" id="MSA89456.1"/>
    </source>
</evidence>
<sequence>MGLVARLKKVGAKRLDLHVMTSAELNRIQEYLLQMLKDICLLCKENNIDWSLCGGSLIGAVRHKGFIPWDDDVDILMTRSNFIKFQEAISYSETISKKYDLKVPGNLGYIHSIARLCTKEKVYVPILSTGIPEGIPIDIFILENTYDNVILRLLHGIQCKMLMCIGASARAYACKELLLKYGENDKKLLIEIKFWLFLYKFFSFHTVEEWWRIADECFSKVDNESSKFVVSPRGSRQYFGEIYEREKISEFINIEFEDTKLPILRDADYLLTKLYGRDYLIPPALDKIEQHVFVELNFNFLNNIHK</sequence>
<dbReference type="Proteomes" id="UP000480929">
    <property type="component" value="Unassembled WGS sequence"/>
</dbReference>
<dbReference type="AlphaFoldDB" id="A0A6N7S819"/>
<dbReference type="RefSeq" id="WP_154238736.1">
    <property type="nucleotide sequence ID" value="NZ_CAUFAO010000017.1"/>
</dbReference>
<reference evidence="4 5" key="1">
    <citation type="journal article" date="2019" name="Nat. Med.">
        <title>A library of human gut bacterial isolates paired with longitudinal multiomics data enables mechanistic microbiome research.</title>
        <authorList>
            <person name="Poyet M."/>
            <person name="Groussin M."/>
            <person name="Gibbons S.M."/>
            <person name="Avila-Pacheco J."/>
            <person name="Jiang X."/>
            <person name="Kearney S.M."/>
            <person name="Perrotta A.R."/>
            <person name="Berdy B."/>
            <person name="Zhao S."/>
            <person name="Lieberman T.D."/>
            <person name="Swanson P.K."/>
            <person name="Smith M."/>
            <person name="Roesemann S."/>
            <person name="Alexander J.E."/>
            <person name="Rich S.A."/>
            <person name="Livny J."/>
            <person name="Vlamakis H."/>
            <person name="Clish C."/>
            <person name="Bullock K."/>
            <person name="Deik A."/>
            <person name="Scott J."/>
            <person name="Pierce K.A."/>
            <person name="Xavier R.J."/>
            <person name="Alm E.J."/>
        </authorList>
    </citation>
    <scope>NUCLEOTIDE SEQUENCE [LARGE SCALE GENOMIC DNA]</scope>
    <source>
        <strain evidence="2 4">BIOML-A4</strain>
        <strain evidence="3 5">BIOML-A5</strain>
    </source>
</reference>
<feature type="domain" description="LicD/FKTN/FKRP nucleotidyltransferase" evidence="1">
    <location>
        <begin position="43"/>
        <end position="276"/>
    </location>
</feature>
<name>A0A6N7S819_9FIRM</name>